<comment type="caution">
    <text evidence="1">The sequence shown here is derived from an EMBL/GenBank/DDBJ whole genome shotgun (WGS) entry which is preliminary data.</text>
</comment>
<name>A0A8E1RZM8_9GAMM</name>
<reference evidence="1 2" key="1">
    <citation type="journal article" date="2016" name="Front. Microbiol.">
        <title>Genomic Resource of Rice Seed Associated Bacteria.</title>
        <authorList>
            <person name="Midha S."/>
            <person name="Bansal K."/>
            <person name="Sharma S."/>
            <person name="Kumar N."/>
            <person name="Patil P.P."/>
            <person name="Chaudhry V."/>
            <person name="Patil P.B."/>
        </authorList>
    </citation>
    <scope>NUCLEOTIDE SEQUENCE [LARGE SCALE GENOMIC DNA]</scope>
    <source>
        <strain evidence="1 2">SA3</strain>
    </source>
</reference>
<sequence length="253" mass="27068">MTTSGTFAPDAGALSSLLDAGTGPVLVLDPCGEMWAAFWNTPRWSRLWQAWRLAPGQTQEGDVWNVLDALRHVNAADGAAAVAAALFPAESYSDLTRRLMACVIGFADDTGHFSGDAAGLGALAGQLWADDLWIALARWGRQYPYHPSLQAARELLTHDGAGDAAAAIRSRMSIYHHPHVAETFTGAPGVSLSTLKLRPGQVIFLTPDIRCMESDDLTSVYGFLARALQQLAALHHVTLPLIEPILTAEGDAL</sequence>
<proteinExistence type="predicted"/>
<dbReference type="AlphaFoldDB" id="A0A8E1RZM8"/>
<evidence type="ECO:0000313" key="2">
    <source>
        <dbReference type="Proteomes" id="UP000071979"/>
    </source>
</evidence>
<accession>A0A8E1RZM8</accession>
<protein>
    <recommendedName>
        <fullName evidence="3">Prepilin peptidase-dependent protein</fullName>
    </recommendedName>
</protein>
<dbReference type="RefSeq" id="WP_058776624.1">
    <property type="nucleotide sequence ID" value="NZ_LDSA01000011.1"/>
</dbReference>
<evidence type="ECO:0008006" key="3">
    <source>
        <dbReference type="Google" id="ProtNLM"/>
    </source>
</evidence>
<dbReference type="EMBL" id="LDSE01000015">
    <property type="protein sequence ID" value="KTS68288.1"/>
    <property type="molecule type" value="Genomic_DNA"/>
</dbReference>
<organism evidence="1 2">
    <name type="scientific">Pantoea dispersa</name>
    <dbReference type="NCBI Taxonomy" id="59814"/>
    <lineage>
        <taxon>Bacteria</taxon>
        <taxon>Pseudomonadati</taxon>
        <taxon>Pseudomonadota</taxon>
        <taxon>Gammaproteobacteria</taxon>
        <taxon>Enterobacterales</taxon>
        <taxon>Erwiniaceae</taxon>
        <taxon>Pantoea</taxon>
    </lineage>
</organism>
<dbReference type="Proteomes" id="UP000071979">
    <property type="component" value="Unassembled WGS sequence"/>
</dbReference>
<evidence type="ECO:0000313" key="1">
    <source>
        <dbReference type="EMBL" id="KTS68288.1"/>
    </source>
</evidence>
<gene>
    <name evidence="1" type="ORF">SA3R_08020</name>
</gene>